<sequence>MWISVCAFIVLLFVKFDVGHPINTRSHLARRELGDLTTLSMAGRDFVNAPSRPSIIGMILTESGEDLKRVIMNPKQISKTGDTSWEGNPKTSQPDDAHELIHQFDQ</sequence>
<gene>
    <name evidence="3" type="ORF">CROQUDRAFT_91958</name>
</gene>
<feature type="compositionally biased region" description="Basic and acidic residues" evidence="1">
    <location>
        <begin position="93"/>
        <end position="106"/>
    </location>
</feature>
<evidence type="ECO:0000256" key="2">
    <source>
        <dbReference type="SAM" id="SignalP"/>
    </source>
</evidence>
<organism evidence="3 4">
    <name type="scientific">Cronartium quercuum f. sp. fusiforme G11</name>
    <dbReference type="NCBI Taxonomy" id="708437"/>
    <lineage>
        <taxon>Eukaryota</taxon>
        <taxon>Fungi</taxon>
        <taxon>Dikarya</taxon>
        <taxon>Basidiomycota</taxon>
        <taxon>Pucciniomycotina</taxon>
        <taxon>Pucciniomycetes</taxon>
        <taxon>Pucciniales</taxon>
        <taxon>Coleosporiaceae</taxon>
        <taxon>Cronartium</taxon>
    </lineage>
</organism>
<dbReference type="EMBL" id="MU167253">
    <property type="protein sequence ID" value="KAG0146991.1"/>
    <property type="molecule type" value="Genomic_DNA"/>
</dbReference>
<evidence type="ECO:0000256" key="1">
    <source>
        <dbReference type="SAM" id="MobiDB-lite"/>
    </source>
</evidence>
<accession>A0A9P6TC52</accession>
<comment type="caution">
    <text evidence="3">The sequence shown here is derived from an EMBL/GenBank/DDBJ whole genome shotgun (WGS) entry which is preliminary data.</text>
</comment>
<reference evidence="3" key="1">
    <citation type="submission" date="2013-11" db="EMBL/GenBank/DDBJ databases">
        <title>Genome sequence of the fusiform rust pathogen reveals effectors for host alternation and coevolution with pine.</title>
        <authorList>
            <consortium name="DOE Joint Genome Institute"/>
            <person name="Smith K."/>
            <person name="Pendleton A."/>
            <person name="Kubisiak T."/>
            <person name="Anderson C."/>
            <person name="Salamov A."/>
            <person name="Aerts A."/>
            <person name="Riley R."/>
            <person name="Clum A."/>
            <person name="Lindquist E."/>
            <person name="Ence D."/>
            <person name="Campbell M."/>
            <person name="Kronenberg Z."/>
            <person name="Feau N."/>
            <person name="Dhillon B."/>
            <person name="Hamelin R."/>
            <person name="Burleigh J."/>
            <person name="Smith J."/>
            <person name="Yandell M."/>
            <person name="Nelson C."/>
            <person name="Grigoriev I."/>
            <person name="Davis J."/>
        </authorList>
    </citation>
    <scope>NUCLEOTIDE SEQUENCE</scope>
    <source>
        <strain evidence="3">G11</strain>
    </source>
</reference>
<feature type="signal peptide" evidence="2">
    <location>
        <begin position="1"/>
        <end position="21"/>
    </location>
</feature>
<feature type="region of interest" description="Disordered" evidence="1">
    <location>
        <begin position="78"/>
        <end position="106"/>
    </location>
</feature>
<dbReference type="Proteomes" id="UP000886653">
    <property type="component" value="Unassembled WGS sequence"/>
</dbReference>
<dbReference type="AlphaFoldDB" id="A0A9P6TC52"/>
<name>A0A9P6TC52_9BASI</name>
<evidence type="ECO:0000313" key="3">
    <source>
        <dbReference type="EMBL" id="KAG0146991.1"/>
    </source>
</evidence>
<protein>
    <submittedName>
        <fullName evidence="3">Uncharacterized protein</fullName>
    </submittedName>
</protein>
<keyword evidence="2" id="KW-0732">Signal</keyword>
<feature type="chain" id="PRO_5040201961" evidence="2">
    <location>
        <begin position="22"/>
        <end position="106"/>
    </location>
</feature>
<keyword evidence="4" id="KW-1185">Reference proteome</keyword>
<proteinExistence type="predicted"/>
<evidence type="ECO:0000313" key="4">
    <source>
        <dbReference type="Proteomes" id="UP000886653"/>
    </source>
</evidence>
<feature type="compositionally biased region" description="Polar residues" evidence="1">
    <location>
        <begin position="78"/>
        <end position="92"/>
    </location>
</feature>